<dbReference type="PROSITE" id="PS50082">
    <property type="entry name" value="WD_REPEATS_2"/>
    <property type="match status" value="2"/>
</dbReference>
<accession>A0A8S1PTA4</accession>
<evidence type="ECO:0000256" key="2">
    <source>
        <dbReference type="SAM" id="Coils"/>
    </source>
</evidence>
<organism evidence="3 4">
    <name type="scientific">Paramecium primaurelia</name>
    <dbReference type="NCBI Taxonomy" id="5886"/>
    <lineage>
        <taxon>Eukaryota</taxon>
        <taxon>Sar</taxon>
        <taxon>Alveolata</taxon>
        <taxon>Ciliophora</taxon>
        <taxon>Intramacronucleata</taxon>
        <taxon>Oligohymenophorea</taxon>
        <taxon>Peniculida</taxon>
        <taxon>Parameciidae</taxon>
        <taxon>Paramecium</taxon>
    </lineage>
</organism>
<gene>
    <name evidence="3" type="ORF">PPRIM_AZ9-3.1.T1300009</name>
</gene>
<proteinExistence type="predicted"/>
<dbReference type="OMA" id="EICYSIA"/>
<comment type="caution">
    <text evidence="3">The sequence shown here is derived from an EMBL/GenBank/DDBJ whole genome shotgun (WGS) entry which is preliminary data.</text>
</comment>
<dbReference type="PANTHER" id="PTHR19920:SF0">
    <property type="entry name" value="CYTOSOLIC IRON-SULFUR PROTEIN ASSEMBLY PROTEIN CIAO1-RELATED"/>
    <property type="match status" value="1"/>
</dbReference>
<evidence type="ECO:0008006" key="5">
    <source>
        <dbReference type="Google" id="ProtNLM"/>
    </source>
</evidence>
<evidence type="ECO:0000256" key="1">
    <source>
        <dbReference type="PROSITE-ProRule" id="PRU00221"/>
    </source>
</evidence>
<evidence type="ECO:0000313" key="3">
    <source>
        <dbReference type="EMBL" id="CAD8106214.1"/>
    </source>
</evidence>
<feature type="repeat" description="WD" evidence="1">
    <location>
        <begin position="278"/>
        <end position="312"/>
    </location>
</feature>
<dbReference type="Proteomes" id="UP000688137">
    <property type="component" value="Unassembled WGS sequence"/>
</dbReference>
<keyword evidence="2" id="KW-0175">Coiled coil</keyword>
<dbReference type="PANTHER" id="PTHR19920">
    <property type="entry name" value="WD40 PROTEIN CIAO1"/>
    <property type="match status" value="1"/>
</dbReference>
<dbReference type="GO" id="GO:0097361">
    <property type="term" value="C:cytosolic [4Fe-4S] assembly targeting complex"/>
    <property type="evidence" value="ECO:0007669"/>
    <property type="project" value="TreeGrafter"/>
</dbReference>
<keyword evidence="1" id="KW-0853">WD repeat</keyword>
<evidence type="ECO:0000313" key="4">
    <source>
        <dbReference type="Proteomes" id="UP000688137"/>
    </source>
</evidence>
<keyword evidence="4" id="KW-1185">Reference proteome</keyword>
<dbReference type="InterPro" id="IPR001680">
    <property type="entry name" value="WD40_rpt"/>
</dbReference>
<dbReference type="GO" id="GO:0016226">
    <property type="term" value="P:iron-sulfur cluster assembly"/>
    <property type="evidence" value="ECO:0007669"/>
    <property type="project" value="TreeGrafter"/>
</dbReference>
<dbReference type="AlphaFoldDB" id="A0A8S1PTA4"/>
<dbReference type="EMBL" id="CAJJDM010000133">
    <property type="protein sequence ID" value="CAD8106214.1"/>
    <property type="molecule type" value="Genomic_DNA"/>
</dbReference>
<feature type="coiled-coil region" evidence="2">
    <location>
        <begin position="59"/>
        <end position="86"/>
    </location>
</feature>
<protein>
    <recommendedName>
        <fullName evidence="5">WD40-repeat-containing domain</fullName>
    </recommendedName>
</protein>
<dbReference type="Pfam" id="PF00400">
    <property type="entry name" value="WD40"/>
    <property type="match status" value="3"/>
</dbReference>
<reference evidence="3" key="1">
    <citation type="submission" date="2021-01" db="EMBL/GenBank/DDBJ databases">
        <authorList>
            <consortium name="Genoscope - CEA"/>
            <person name="William W."/>
        </authorList>
    </citation>
    <scope>NUCLEOTIDE SEQUENCE</scope>
</reference>
<sequence>MNKNFNEKMDFKYNHIPEIEKDKINLDIKEKDGIIVNQDNNKIFENIQQNLLQEISEVIKTINNWIQKFQSELERLRKELMIKLDQAIFLLIDWSEALQLVIQQKPNLSQYKIEIQQGLYSQPSQILKKTYEDSIKQVNSSYLQKIILAKDSLKKEIEQDKIEILFKNFCIWESQLQKKELQYKLINQIFQKEICYSLAFNQQGTIMVSCSQDAIKIWRFQDGKQIDCIQQIYGDSETDYATSLVFSRRTNFFIAGSFDSSIKLYYDHKDKWYKQASNKSHGGLVTCVILNKQEDQLISCSQDFQIFIWKINLPLKSIEFDYELQRHEKAVIGLSINLQETEFVSTGYDQKIIIWKKKANQKWIFNQLIDHQYSDIGCGVSYITDTMIAWQQSDQPYIHFFELKKDIYVEINQLKLEQSKCKTKTQLFLFPTLYNNEKKVIIQKFNSKIYFILLDKETNQFKVDSNSIECSSSVFFGNLSQDGKFLVIWDYLLKNYQIYELCYE</sequence>
<name>A0A8S1PTA4_PARPR</name>
<dbReference type="SMART" id="SM00320">
    <property type="entry name" value="WD40"/>
    <property type="match status" value="4"/>
</dbReference>
<feature type="repeat" description="WD" evidence="1">
    <location>
        <begin position="324"/>
        <end position="356"/>
    </location>
</feature>